<dbReference type="CDD" id="cd02440">
    <property type="entry name" value="AdoMet_MTases"/>
    <property type="match status" value="1"/>
</dbReference>
<dbReference type="STRING" id="99656.SAMN05421659_102135"/>
<dbReference type="Proteomes" id="UP000199701">
    <property type="component" value="Unassembled WGS sequence"/>
</dbReference>
<keyword evidence="2" id="KW-0808">Transferase</keyword>
<sequence>MTINELLNICMNVDLIDIIISNVRTKGEVSKIKIRPIIMKDILLFQASQTVGTKVIHNNYSEEEIKLKIEKWMIEDFKQAQITTKTGEGTILSGKNGNMTIKYKNTGTSNKKQAELLHNRSKKYILEEGKPVGFLIDLGVMTADGKIVNQKYDKFKQINRFLEFIEDILPQLDKKKEQTIIDFGCGKSYLTFAMYYYLKVLKEYDIKVIGLDLKEDVIATCNSLKDKYSYDKLNFFVGDIASYKDVDAVDMVVTLHACDTATDYAMAKAVTWGAKVILSVPCCQHEANKTLRNDLLAPVFKYGILKERMAAIFTDAIRAELLESKGYKTQILEFIDMEHTPKNLLIRAIKQSGDKQSQEYNLTQSLDYMQKQLNLNLTLNQLFEN</sequence>
<name>A0A1I0MUJ1_9FIRM</name>
<dbReference type="GO" id="GO:0005737">
    <property type="term" value="C:cytoplasm"/>
    <property type="evidence" value="ECO:0007669"/>
    <property type="project" value="TreeGrafter"/>
</dbReference>
<keyword evidence="2" id="KW-0489">Methyltransferase</keyword>
<accession>A0A1I0MUJ1</accession>
<reference evidence="2 3" key="1">
    <citation type="submission" date="2016-10" db="EMBL/GenBank/DDBJ databases">
        <authorList>
            <person name="de Groot N.N."/>
        </authorList>
    </citation>
    <scope>NUCLEOTIDE SEQUENCE [LARGE SCALE GENOMIC DNA]</scope>
    <source>
        <strain evidence="2 3">DSM 9179</strain>
    </source>
</reference>
<dbReference type="GO" id="GO:0032259">
    <property type="term" value="P:methylation"/>
    <property type="evidence" value="ECO:0007669"/>
    <property type="project" value="UniProtKB-KW"/>
</dbReference>
<dbReference type="InterPro" id="IPR025714">
    <property type="entry name" value="Methyltranfer_dom"/>
</dbReference>
<dbReference type="InterPro" id="IPR029063">
    <property type="entry name" value="SAM-dependent_MTases_sf"/>
</dbReference>
<dbReference type="GO" id="GO:0008168">
    <property type="term" value="F:methyltransferase activity"/>
    <property type="evidence" value="ECO:0007669"/>
    <property type="project" value="UniProtKB-KW"/>
</dbReference>
<protein>
    <submittedName>
        <fullName evidence="2">Methyltransferase domain-containing protein</fullName>
    </submittedName>
</protein>
<dbReference type="PANTHER" id="PTHR13369:SF3">
    <property type="entry name" value="METHYLTRANSFERASE DOMAIN-CONTAINING PROTEIN"/>
    <property type="match status" value="1"/>
</dbReference>
<dbReference type="SUPFAM" id="SSF53335">
    <property type="entry name" value="S-adenosyl-L-methionine-dependent methyltransferases"/>
    <property type="match status" value="1"/>
</dbReference>
<gene>
    <name evidence="2" type="ORF">SAMN05421659_102135</name>
</gene>
<dbReference type="PANTHER" id="PTHR13369">
    <property type="match status" value="1"/>
</dbReference>
<organism evidence="2 3">
    <name type="scientific">[Clostridium] fimetarium</name>
    <dbReference type="NCBI Taxonomy" id="99656"/>
    <lineage>
        <taxon>Bacteria</taxon>
        <taxon>Bacillati</taxon>
        <taxon>Bacillota</taxon>
        <taxon>Clostridia</taxon>
        <taxon>Lachnospirales</taxon>
        <taxon>Lachnospiraceae</taxon>
    </lineage>
</organism>
<feature type="domain" description="Methyltransferase" evidence="1">
    <location>
        <begin position="153"/>
        <end position="288"/>
    </location>
</feature>
<evidence type="ECO:0000313" key="2">
    <source>
        <dbReference type="EMBL" id="SEV91985.1"/>
    </source>
</evidence>
<dbReference type="EMBL" id="FOJI01000002">
    <property type="protein sequence ID" value="SEV91985.1"/>
    <property type="molecule type" value="Genomic_DNA"/>
</dbReference>
<dbReference type="Gene3D" id="3.40.50.150">
    <property type="entry name" value="Vaccinia Virus protein VP39"/>
    <property type="match status" value="1"/>
</dbReference>
<dbReference type="Pfam" id="PF13679">
    <property type="entry name" value="Methyltransf_32"/>
    <property type="match status" value="1"/>
</dbReference>
<evidence type="ECO:0000259" key="1">
    <source>
        <dbReference type="Pfam" id="PF13679"/>
    </source>
</evidence>
<keyword evidence="3" id="KW-1185">Reference proteome</keyword>
<dbReference type="AlphaFoldDB" id="A0A1I0MUJ1"/>
<evidence type="ECO:0000313" key="3">
    <source>
        <dbReference type="Proteomes" id="UP000199701"/>
    </source>
</evidence>
<proteinExistence type="predicted"/>